<name>A0ABT0G4K5_9ACTN</name>
<gene>
    <name evidence="1" type="ORF">MF672_037775</name>
</gene>
<evidence type="ECO:0000313" key="1">
    <source>
        <dbReference type="EMBL" id="MCK2219502.1"/>
    </source>
</evidence>
<sequence>MNAGRLVIDSSPLNYFARSGQLPVLAKLVAGSTCLITMAVEEELLRGGAKYAQLYQASAQPWIIVVDESSLGYLMLFSEYHARLGRGPRNIGEATTLAYAEFHNIAAVVDDRVGRRHGTERGVKVTGTLELLCEGVRSGCVELAEAAAVVDLLSDHEAFLPCDGAGFVEWARAEGLLE</sequence>
<evidence type="ECO:0008006" key="3">
    <source>
        <dbReference type="Google" id="ProtNLM"/>
    </source>
</evidence>
<comment type="caution">
    <text evidence="1">The sequence shown here is derived from an EMBL/GenBank/DDBJ whole genome shotgun (WGS) entry which is preliminary data.</text>
</comment>
<dbReference type="PANTHER" id="PTHR39550:SF1">
    <property type="entry name" value="SLL0658 PROTEIN"/>
    <property type="match status" value="1"/>
</dbReference>
<proteinExistence type="predicted"/>
<dbReference type="EMBL" id="JAKRKC020000002">
    <property type="protein sequence ID" value="MCK2219502.1"/>
    <property type="molecule type" value="Genomic_DNA"/>
</dbReference>
<accession>A0ABT0G4K5</accession>
<dbReference type="InterPro" id="IPR021799">
    <property type="entry name" value="PIN-like_prokaryotic"/>
</dbReference>
<dbReference type="Pfam" id="PF11848">
    <property type="entry name" value="DUF3368"/>
    <property type="match status" value="1"/>
</dbReference>
<dbReference type="PANTHER" id="PTHR39550">
    <property type="entry name" value="SLL0658 PROTEIN"/>
    <property type="match status" value="1"/>
</dbReference>
<evidence type="ECO:0000313" key="2">
    <source>
        <dbReference type="Proteomes" id="UP001317259"/>
    </source>
</evidence>
<protein>
    <recommendedName>
        <fullName evidence="3">DUF3368 domain-containing protein</fullName>
    </recommendedName>
</protein>
<dbReference type="RefSeq" id="WP_242375377.1">
    <property type="nucleotide sequence ID" value="NZ_JAKRKC020000002.1"/>
</dbReference>
<keyword evidence="2" id="KW-1185">Reference proteome</keyword>
<dbReference type="Proteomes" id="UP001317259">
    <property type="component" value="Unassembled WGS sequence"/>
</dbReference>
<organism evidence="1 2">
    <name type="scientific">Actinomadura luzonensis</name>
    <dbReference type="NCBI Taxonomy" id="2805427"/>
    <lineage>
        <taxon>Bacteria</taxon>
        <taxon>Bacillati</taxon>
        <taxon>Actinomycetota</taxon>
        <taxon>Actinomycetes</taxon>
        <taxon>Streptosporangiales</taxon>
        <taxon>Thermomonosporaceae</taxon>
        <taxon>Actinomadura</taxon>
    </lineage>
</organism>
<reference evidence="1 2" key="1">
    <citation type="submission" date="2022-04" db="EMBL/GenBank/DDBJ databases">
        <title>Genome draft of Actinomadura sp. ATCC 31491.</title>
        <authorList>
            <person name="Shi X."/>
            <person name="Du Y."/>
        </authorList>
    </citation>
    <scope>NUCLEOTIDE SEQUENCE [LARGE SCALE GENOMIC DNA]</scope>
    <source>
        <strain evidence="1 2">ATCC 31491</strain>
    </source>
</reference>